<comment type="caution">
    <text evidence="2">The sequence shown here is derived from an EMBL/GenBank/DDBJ whole genome shotgun (WGS) entry which is preliminary data.</text>
</comment>
<evidence type="ECO:0000256" key="1">
    <source>
        <dbReference type="SAM" id="MobiDB-lite"/>
    </source>
</evidence>
<reference evidence="2 3" key="1">
    <citation type="submission" date="2019-09" db="EMBL/GenBank/DDBJ databases">
        <title>Bird 10,000 Genomes (B10K) Project - Family phase.</title>
        <authorList>
            <person name="Zhang G."/>
        </authorList>
    </citation>
    <scope>NUCLEOTIDE SEQUENCE [LARGE SCALE GENOMIC DNA]</scope>
    <source>
        <strain evidence="2">B10K-DU-012-45</strain>
    </source>
</reference>
<proteinExistence type="predicted"/>
<feature type="compositionally biased region" description="Low complexity" evidence="1">
    <location>
        <begin position="80"/>
        <end position="95"/>
    </location>
</feature>
<feature type="compositionally biased region" description="Acidic residues" evidence="1">
    <location>
        <begin position="160"/>
        <end position="176"/>
    </location>
</feature>
<gene>
    <name evidence="2" type="primary">Gas2l1_1</name>
    <name evidence="2" type="ORF">PELURI_R16280</name>
</gene>
<evidence type="ECO:0000313" key="2">
    <source>
        <dbReference type="EMBL" id="NXT38315.1"/>
    </source>
</evidence>
<feature type="compositionally biased region" description="Pro residues" evidence="1">
    <location>
        <begin position="187"/>
        <end position="202"/>
    </location>
</feature>
<sequence>GAGGRRVPGEVPHGGGAGEALQRELEELARRLRAPLRLEPGQEQQLFRRLEEEFLANTRMMEELEDGETPSVPPVPPPATAADSAYCSSSSSSSSLNVFGKHGLPAEDGRRSGNGAGPLPPVAPEMADAGRRPALSSSSDESSCFPASWDARETRGGPESDTDWAPGEDELTETEETPAMADGPLGVPEPVPSPPVPPPRPWAKPRLDTQPHKKPSRIPTPRGYGAAPHRPPTGSPKPGERKPWGALQSVLSSFLEPAWVPREHEGLDEDAWP</sequence>
<keyword evidence="3" id="KW-1185">Reference proteome</keyword>
<protein>
    <submittedName>
        <fullName evidence="2">GA2L1 protein</fullName>
    </submittedName>
</protein>
<feature type="non-terminal residue" evidence="2">
    <location>
        <position position="273"/>
    </location>
</feature>
<feature type="region of interest" description="Disordered" evidence="1">
    <location>
        <begin position="58"/>
        <end position="248"/>
    </location>
</feature>
<accession>A0A7L3C419</accession>
<feature type="non-terminal residue" evidence="2">
    <location>
        <position position="1"/>
    </location>
</feature>
<dbReference type="Proteomes" id="UP000555367">
    <property type="component" value="Unassembled WGS sequence"/>
</dbReference>
<name>A0A7L3C419_PELUR</name>
<evidence type="ECO:0000313" key="3">
    <source>
        <dbReference type="Proteomes" id="UP000555367"/>
    </source>
</evidence>
<dbReference type="EMBL" id="VZTQ01008416">
    <property type="protein sequence ID" value="NXT38315.1"/>
    <property type="molecule type" value="Genomic_DNA"/>
</dbReference>
<organism evidence="2 3">
    <name type="scientific">Pelecanoides urinatrix</name>
    <name type="common">Common diving petrel</name>
    <name type="synonym">Procellaria urinatrix</name>
    <dbReference type="NCBI Taxonomy" id="37079"/>
    <lineage>
        <taxon>Eukaryota</taxon>
        <taxon>Metazoa</taxon>
        <taxon>Chordata</taxon>
        <taxon>Craniata</taxon>
        <taxon>Vertebrata</taxon>
        <taxon>Euteleostomi</taxon>
        <taxon>Archelosauria</taxon>
        <taxon>Archosauria</taxon>
        <taxon>Dinosauria</taxon>
        <taxon>Saurischia</taxon>
        <taxon>Theropoda</taxon>
        <taxon>Coelurosauria</taxon>
        <taxon>Aves</taxon>
        <taxon>Neognathae</taxon>
        <taxon>Neoaves</taxon>
        <taxon>Aequornithes</taxon>
        <taxon>Procellariiformes</taxon>
        <taxon>Procellariidae</taxon>
        <taxon>Pelecanoides</taxon>
    </lineage>
</organism>
<dbReference type="AlphaFoldDB" id="A0A7L3C419"/>
<dbReference type="OrthoDB" id="9217002at2759"/>